<evidence type="ECO:0000256" key="1">
    <source>
        <dbReference type="SAM" id="MobiDB-lite"/>
    </source>
</evidence>
<dbReference type="SUPFAM" id="SSF50630">
    <property type="entry name" value="Acid proteases"/>
    <property type="match status" value="1"/>
</dbReference>
<dbReference type="AlphaFoldDB" id="A0A6L2KWN2"/>
<feature type="region of interest" description="Disordered" evidence="1">
    <location>
        <begin position="349"/>
        <end position="372"/>
    </location>
</feature>
<organism evidence="3">
    <name type="scientific">Tanacetum cinerariifolium</name>
    <name type="common">Dalmatian daisy</name>
    <name type="synonym">Chrysanthemum cinerariifolium</name>
    <dbReference type="NCBI Taxonomy" id="118510"/>
    <lineage>
        <taxon>Eukaryota</taxon>
        <taxon>Viridiplantae</taxon>
        <taxon>Streptophyta</taxon>
        <taxon>Embryophyta</taxon>
        <taxon>Tracheophyta</taxon>
        <taxon>Spermatophyta</taxon>
        <taxon>Magnoliopsida</taxon>
        <taxon>eudicotyledons</taxon>
        <taxon>Gunneridae</taxon>
        <taxon>Pentapetalae</taxon>
        <taxon>asterids</taxon>
        <taxon>campanulids</taxon>
        <taxon>Asterales</taxon>
        <taxon>Asteraceae</taxon>
        <taxon>Asteroideae</taxon>
        <taxon>Anthemideae</taxon>
        <taxon>Anthemidinae</taxon>
        <taxon>Tanacetum</taxon>
    </lineage>
</organism>
<accession>A0A6L2KWN2</accession>
<dbReference type="PANTHER" id="PTHR33067">
    <property type="entry name" value="RNA-DIRECTED DNA POLYMERASE-RELATED"/>
    <property type="match status" value="1"/>
</dbReference>
<proteinExistence type="predicted"/>
<sequence length="907" mass="101912">MQTRSSSRFTCDQTSFQQKVENSNLEEHLPPVVTMADNRTMAELLRAPTEGYVEAIVVLSILAEQFELKHSLINMITTDQRTNSLDLKRKIRMITSVGSTKSLQPLNTGMCQLSDQADSFSLFSRRGSPSVARKRTPRSITTWEDLLSKFINEFFSPSRTTSLRNEILNFQQKFDESFHEAWDRYKDLLRACPHHGFTELHQLNTFYNGLNPAYQDSLNAAAGGNLLERSTQDVLTIIENKSKVRNSRSKPLVSQVKACDVNSNSEIAKLTHAINQQTSVVTTAMTAMLKQFQATPPPALVKAVEEICVTCGGAHPYYHCLAADGNTFPEFRDNTQGYVSTAAVNYNQGNPGYRPQGVANQIRPPDSNRYGKNELRTDMKISIQTSLSNQTNEIKNMMASLLQMNTASTSGSGSLPSNTVSNPKGELKSITTRSGLVNDGPTVPTPPKSITPEVDERVEETYTDQISLSIPSRDPLHPNIPYPSRMLKQKQQEKNEVQIQKFWKMFKQLHINITLADALVLMPKYQKMLKALLSNKEKLQELANTPLNENCSAVILKKLPEKLEDPGKFLIPCGFSELKCKALADLGASINLMPLSVWKELGLPELIPTRMTLELANREICTPAGIERDVFIPVGKFTFPTDFVIVDYESDPRVPLILGRPFLRTAGALIDVHGEKMILRDEGCNVLSEKFPDLNYTKDLHPPLDDNLLSGSTTYSSNSYLEEFTDELSLITYPSEYDDNLQFDIESDLKEIEFLLYQDKDSSLKDSIDQKGLANLDAIFVDPIPEMFTDEHTLDYSSPLKFDVYDDDFLEVESDAENVYDDLFDSKGEKIKESKLLIDELDLPCDFLPPFEYDSFISQDFSRVNALPSTNNEDKVFNPGVCSVTFQTYTPLRTVSVSPYQPHGPEV</sequence>
<name>A0A6L2KWN2_TANCI</name>
<dbReference type="InterPro" id="IPR005162">
    <property type="entry name" value="Retrotrans_gag_dom"/>
</dbReference>
<dbReference type="Gene3D" id="2.40.70.10">
    <property type="entry name" value="Acid Proteases"/>
    <property type="match status" value="1"/>
</dbReference>
<comment type="caution">
    <text evidence="3">The sequence shown here is derived from an EMBL/GenBank/DDBJ whole genome shotgun (WGS) entry which is preliminary data.</text>
</comment>
<feature type="region of interest" description="Disordered" evidence="1">
    <location>
        <begin position="432"/>
        <end position="451"/>
    </location>
</feature>
<feature type="domain" description="Retrotransposon gag" evidence="2">
    <location>
        <begin position="135"/>
        <end position="212"/>
    </location>
</feature>
<gene>
    <name evidence="3" type="ORF">Tci_024393</name>
</gene>
<dbReference type="Pfam" id="PF03732">
    <property type="entry name" value="Retrotrans_gag"/>
    <property type="match status" value="1"/>
</dbReference>
<dbReference type="EMBL" id="BKCJ010003012">
    <property type="protein sequence ID" value="GEU52415.1"/>
    <property type="molecule type" value="Genomic_DNA"/>
</dbReference>
<evidence type="ECO:0000313" key="3">
    <source>
        <dbReference type="EMBL" id="GEU52415.1"/>
    </source>
</evidence>
<dbReference type="CDD" id="cd00303">
    <property type="entry name" value="retropepsin_like"/>
    <property type="match status" value="1"/>
</dbReference>
<reference evidence="3" key="1">
    <citation type="journal article" date="2019" name="Sci. Rep.">
        <title>Draft genome of Tanacetum cinerariifolium, the natural source of mosquito coil.</title>
        <authorList>
            <person name="Yamashiro T."/>
            <person name="Shiraishi A."/>
            <person name="Satake H."/>
            <person name="Nakayama K."/>
        </authorList>
    </citation>
    <scope>NUCLEOTIDE SEQUENCE</scope>
</reference>
<protein>
    <recommendedName>
        <fullName evidence="2">Retrotransposon gag domain-containing protein</fullName>
    </recommendedName>
</protein>
<dbReference type="PANTHER" id="PTHR33067:SF9">
    <property type="entry name" value="RNA-DIRECTED DNA POLYMERASE"/>
    <property type="match status" value="1"/>
</dbReference>
<evidence type="ECO:0000259" key="2">
    <source>
        <dbReference type="Pfam" id="PF03732"/>
    </source>
</evidence>
<dbReference type="InterPro" id="IPR021109">
    <property type="entry name" value="Peptidase_aspartic_dom_sf"/>
</dbReference>